<sequence length="288" mass="31927">MTKGRKRKADGMPSLMIIPFSKLLTKLNADTDDASPQPRSRRRYGSSPEKTQDTNPPVEHYESTITSKEPSRPPKPPHQPQPSDSDAASFKRKVSSDQKALEALLNKQLSDALANEQTHRADIAAQIANIFQEAAAAQSVTNPPKGLAGAGFFTNLAGAGFFTNLTTAALLVQRSHEMLRDYDAMAMRIEDAVPEADRALPEVWRGEEARVRRVLEVGYRVAVKKVEGALGVERDEDEEEMDGDAWKVVRENFQRVQAQKVLDVAGTVRYAERGVMRMAKGLPWERMG</sequence>
<feature type="region of interest" description="Disordered" evidence="1">
    <location>
        <begin position="1"/>
        <end position="93"/>
    </location>
</feature>
<name>A0A6A6YU48_9PEZI</name>
<reference evidence="4" key="2">
    <citation type="submission" date="2020-04" db="EMBL/GenBank/DDBJ databases">
        <authorList>
            <consortium name="NCBI Genome Project"/>
        </authorList>
    </citation>
    <scope>NUCLEOTIDE SEQUENCE</scope>
    <source>
        <strain evidence="4">CBS 304.34</strain>
    </source>
</reference>
<dbReference type="Proteomes" id="UP000504636">
    <property type="component" value="Unplaced"/>
</dbReference>
<organism evidence="2">
    <name type="scientific">Mytilinidion resinicola</name>
    <dbReference type="NCBI Taxonomy" id="574789"/>
    <lineage>
        <taxon>Eukaryota</taxon>
        <taxon>Fungi</taxon>
        <taxon>Dikarya</taxon>
        <taxon>Ascomycota</taxon>
        <taxon>Pezizomycotina</taxon>
        <taxon>Dothideomycetes</taxon>
        <taxon>Pleosporomycetidae</taxon>
        <taxon>Mytilinidiales</taxon>
        <taxon>Mytilinidiaceae</taxon>
        <taxon>Mytilinidion</taxon>
    </lineage>
</organism>
<dbReference type="GeneID" id="54466159"/>
<protein>
    <submittedName>
        <fullName evidence="2 4">Uncharacterized protein</fullName>
    </submittedName>
</protein>
<dbReference type="OrthoDB" id="3934814at2759"/>
<gene>
    <name evidence="2 4" type="ORF">BDZ99DRAFT_518148</name>
</gene>
<proteinExistence type="predicted"/>
<reference evidence="2 4" key="1">
    <citation type="journal article" date="2020" name="Stud. Mycol.">
        <title>101 Dothideomycetes genomes: a test case for predicting lifestyles and emergence of pathogens.</title>
        <authorList>
            <person name="Haridas S."/>
            <person name="Albert R."/>
            <person name="Binder M."/>
            <person name="Bloem J."/>
            <person name="Labutti K."/>
            <person name="Salamov A."/>
            <person name="Andreopoulos B."/>
            <person name="Baker S."/>
            <person name="Barry K."/>
            <person name="Bills G."/>
            <person name="Bluhm B."/>
            <person name="Cannon C."/>
            <person name="Castanera R."/>
            <person name="Culley D."/>
            <person name="Daum C."/>
            <person name="Ezra D."/>
            <person name="Gonzalez J."/>
            <person name="Henrissat B."/>
            <person name="Kuo A."/>
            <person name="Liang C."/>
            <person name="Lipzen A."/>
            <person name="Lutzoni F."/>
            <person name="Magnuson J."/>
            <person name="Mondo S."/>
            <person name="Nolan M."/>
            <person name="Ohm R."/>
            <person name="Pangilinan J."/>
            <person name="Park H.-J."/>
            <person name="Ramirez L."/>
            <person name="Alfaro M."/>
            <person name="Sun H."/>
            <person name="Tritt A."/>
            <person name="Yoshinaga Y."/>
            <person name="Zwiers L.-H."/>
            <person name="Turgeon B."/>
            <person name="Goodwin S."/>
            <person name="Spatafora J."/>
            <person name="Crous P."/>
            <person name="Grigoriev I."/>
        </authorList>
    </citation>
    <scope>NUCLEOTIDE SEQUENCE</scope>
    <source>
        <strain evidence="2 4">CBS 304.34</strain>
    </source>
</reference>
<accession>A0A6A6YU48</accession>
<dbReference type="AlphaFoldDB" id="A0A6A6YU48"/>
<dbReference type="RefSeq" id="XP_033579254.1">
    <property type="nucleotide sequence ID" value="XM_033725266.1"/>
</dbReference>
<evidence type="ECO:0000313" key="4">
    <source>
        <dbReference type="RefSeq" id="XP_033579254.1"/>
    </source>
</evidence>
<evidence type="ECO:0000313" key="3">
    <source>
        <dbReference type="Proteomes" id="UP000504636"/>
    </source>
</evidence>
<evidence type="ECO:0000256" key="1">
    <source>
        <dbReference type="SAM" id="MobiDB-lite"/>
    </source>
</evidence>
<dbReference type="EMBL" id="MU003697">
    <property type="protein sequence ID" value="KAF2812290.1"/>
    <property type="molecule type" value="Genomic_DNA"/>
</dbReference>
<reference evidence="4" key="3">
    <citation type="submission" date="2025-04" db="UniProtKB">
        <authorList>
            <consortium name="RefSeq"/>
        </authorList>
    </citation>
    <scope>IDENTIFICATION</scope>
    <source>
        <strain evidence="4">CBS 304.34</strain>
    </source>
</reference>
<keyword evidence="3" id="KW-1185">Reference proteome</keyword>
<evidence type="ECO:0000313" key="2">
    <source>
        <dbReference type="EMBL" id="KAF2812290.1"/>
    </source>
</evidence>